<dbReference type="PROSITE" id="PS50975">
    <property type="entry name" value="ATP_GRASP"/>
    <property type="match status" value="1"/>
</dbReference>
<proteinExistence type="predicted"/>
<feature type="compositionally biased region" description="Low complexity" evidence="8">
    <location>
        <begin position="673"/>
        <end position="693"/>
    </location>
</feature>
<evidence type="ECO:0000256" key="1">
    <source>
        <dbReference type="ARBA" id="ARBA00001953"/>
    </source>
</evidence>
<dbReference type="Pfam" id="PF02785">
    <property type="entry name" value="Biotin_carb_C"/>
    <property type="match status" value="1"/>
</dbReference>
<comment type="cofactor">
    <cofactor evidence="1">
        <name>biotin</name>
        <dbReference type="ChEBI" id="CHEBI:57586"/>
    </cofactor>
</comment>
<protein>
    <recommendedName>
        <fullName evidence="2">biotin carboxylase</fullName>
        <ecNumber evidence="2">6.3.4.14</ecNumber>
    </recommendedName>
</protein>
<dbReference type="PANTHER" id="PTHR18866">
    <property type="entry name" value="CARBOXYLASE:PYRUVATE/ACETYL-COA/PROPIONYL-COA CARBOXYLASE"/>
    <property type="match status" value="1"/>
</dbReference>
<evidence type="ECO:0000259" key="11">
    <source>
        <dbReference type="PROSITE" id="PS50979"/>
    </source>
</evidence>
<dbReference type="Pfam" id="PF00289">
    <property type="entry name" value="Biotin_carb_N"/>
    <property type="match status" value="1"/>
</dbReference>
<keyword evidence="3" id="KW-0436">Ligase</keyword>
<evidence type="ECO:0000259" key="9">
    <source>
        <dbReference type="PROSITE" id="PS50968"/>
    </source>
</evidence>
<keyword evidence="6" id="KW-0092">Biotin</keyword>
<dbReference type="InterPro" id="IPR011764">
    <property type="entry name" value="Biotin_carboxylation_dom"/>
</dbReference>
<keyword evidence="13" id="KW-1185">Reference proteome</keyword>
<dbReference type="InterPro" id="IPR048429">
    <property type="entry name" value="MCC_alpha_BT"/>
</dbReference>
<dbReference type="InterPro" id="IPR011054">
    <property type="entry name" value="Rudment_hybrid_motif"/>
</dbReference>
<dbReference type="InterPro" id="IPR050856">
    <property type="entry name" value="Biotin_carboxylase_complex"/>
</dbReference>
<dbReference type="Gene3D" id="2.40.50.100">
    <property type="match status" value="1"/>
</dbReference>
<accession>A0A919CIW0</accession>
<dbReference type="EMBL" id="BMXL01000012">
    <property type="protein sequence ID" value="GHD27041.1"/>
    <property type="molecule type" value="Genomic_DNA"/>
</dbReference>
<feature type="region of interest" description="Disordered" evidence="8">
    <location>
        <begin position="671"/>
        <end position="693"/>
    </location>
</feature>
<dbReference type="InterPro" id="IPR011053">
    <property type="entry name" value="Single_hybrid_motif"/>
</dbReference>
<dbReference type="PANTHER" id="PTHR18866:SF33">
    <property type="entry name" value="METHYLCROTONOYL-COA CARBOXYLASE SUBUNIT ALPHA, MITOCHONDRIAL-RELATED"/>
    <property type="match status" value="1"/>
</dbReference>
<feature type="domain" description="ATP-grasp" evidence="10">
    <location>
        <begin position="118"/>
        <end position="328"/>
    </location>
</feature>
<dbReference type="InterPro" id="IPR000089">
    <property type="entry name" value="Biotin_lipoyl"/>
</dbReference>
<comment type="caution">
    <text evidence="12">The sequence shown here is derived from an EMBL/GenBank/DDBJ whole genome shotgun (WGS) entry which is preliminary data.</text>
</comment>
<reference evidence="12 13" key="1">
    <citation type="journal article" date="2014" name="Int. J. Syst. Evol. Microbiol.">
        <title>Complete genome sequence of Corynebacterium casei LMG S-19264T (=DSM 44701T), isolated from a smear-ripened cheese.</title>
        <authorList>
            <consortium name="US DOE Joint Genome Institute (JGI-PGF)"/>
            <person name="Walter F."/>
            <person name="Albersmeier A."/>
            <person name="Kalinowski J."/>
            <person name="Ruckert C."/>
        </authorList>
    </citation>
    <scope>NUCLEOTIDE SEQUENCE [LARGE SCALE GENOMIC DNA]</scope>
    <source>
        <strain evidence="12 13">KCTC 19473</strain>
    </source>
</reference>
<dbReference type="GO" id="GO:0004075">
    <property type="term" value="F:biotin carboxylase activity"/>
    <property type="evidence" value="ECO:0007669"/>
    <property type="project" value="UniProtKB-EC"/>
</dbReference>
<evidence type="ECO:0000256" key="2">
    <source>
        <dbReference type="ARBA" id="ARBA00013263"/>
    </source>
</evidence>
<dbReference type="AlphaFoldDB" id="A0A919CIW0"/>
<dbReference type="GO" id="GO:0046872">
    <property type="term" value="F:metal ion binding"/>
    <property type="evidence" value="ECO:0007669"/>
    <property type="project" value="InterPro"/>
</dbReference>
<dbReference type="InterPro" id="IPR005479">
    <property type="entry name" value="CPAse_ATP-bd"/>
</dbReference>
<dbReference type="SUPFAM" id="SSF51230">
    <property type="entry name" value="Single hybrid motif"/>
    <property type="match status" value="1"/>
</dbReference>
<dbReference type="Pfam" id="PF00364">
    <property type="entry name" value="Biotin_lipoyl"/>
    <property type="match status" value="1"/>
</dbReference>
<dbReference type="SUPFAM" id="SSF51246">
    <property type="entry name" value="Rudiment single hybrid motif"/>
    <property type="match status" value="1"/>
</dbReference>
<evidence type="ECO:0000313" key="13">
    <source>
        <dbReference type="Proteomes" id="UP000654947"/>
    </source>
</evidence>
<dbReference type="EC" id="6.3.4.14" evidence="2"/>
<sequence>MSTTSLPTVLVANRGEIALRVMRTLTRMGIGTVAVHTDADADAPHTLAADTAARVPSYLDAAAVVAAAHETGAGMVHPGYGFLSENAEFARAVADAGLVWIGPPAEAIEEMGDKIRAKETVAAAGVPVLGGFTEDPGEPLTGEELLRRAEETGYPLLLKPSAGGGGKGMRAVHSSETLLADAAAARREARASFGDDTLLVERLVQRPRHIEVQVLADTHGNVLHLGERECSLQRRHQKVVEEAPSPLLTEEQRARMGQAAVAAAKACGYVGAGTVEFIADTGPGGEVSFSFLEMNTRLQVEHPVTEEVVAVDGVRGVDLVELQVRVARGEPLAFGQDQVSMHGHAVECRVYAEDADHGFLPSGGPVLSLAEPRGEGTRVDSGITEGTVVTSDFDPMLAKIITWGPDRAEALHRMDGALGSYLLLGCVTNTAYLRRLLRHPRVVAGDLSTDLIETDPPEAAPGQAPEHVQAAVALDLQLDLEPEGEPPADRFCLPDGWRMGGSAWTPWRLRAPRQDSTVVRVRRSGDEFEVGVDGGEPVPARARRSADGTRLTVTRAGRTRTFARAADPESAHRWVGAGGVAWTLHEEPVAAALREDESAADGTVRSPMPGTVLDVPVETGQEVTAGTTLAVVEAMKMEHAVPSTVDGTVTAVAVAPGAPVPMDAVLVTVTPDPAAGAHEASAAPTPATSEEQR</sequence>
<dbReference type="SMART" id="SM00878">
    <property type="entry name" value="Biotin_carb_C"/>
    <property type="match status" value="1"/>
</dbReference>
<keyword evidence="4 7" id="KW-0547">Nucleotide-binding</keyword>
<evidence type="ECO:0000256" key="5">
    <source>
        <dbReference type="ARBA" id="ARBA00022840"/>
    </source>
</evidence>
<feature type="domain" description="Biotin carboxylation" evidence="11">
    <location>
        <begin position="5"/>
        <end position="457"/>
    </location>
</feature>
<dbReference type="CDD" id="cd06850">
    <property type="entry name" value="biotinyl_domain"/>
    <property type="match status" value="1"/>
</dbReference>
<evidence type="ECO:0000313" key="12">
    <source>
        <dbReference type="EMBL" id="GHD27041.1"/>
    </source>
</evidence>
<dbReference type="FunFam" id="2.40.50.100:FF:000003">
    <property type="entry name" value="Acetyl-CoA carboxylase biotin carboxyl carrier protein"/>
    <property type="match status" value="1"/>
</dbReference>
<gene>
    <name evidence="12" type="ORF">GCM10007147_25740</name>
</gene>
<evidence type="ECO:0000256" key="4">
    <source>
        <dbReference type="ARBA" id="ARBA00022741"/>
    </source>
</evidence>
<dbReference type="SUPFAM" id="SSF56059">
    <property type="entry name" value="Glutathione synthetase ATP-binding domain-like"/>
    <property type="match status" value="1"/>
</dbReference>
<dbReference type="PROSITE" id="PS00866">
    <property type="entry name" value="CPSASE_1"/>
    <property type="match status" value="1"/>
</dbReference>
<dbReference type="Pfam" id="PF21139">
    <property type="entry name" value="BT_MCC_alpha"/>
    <property type="match status" value="1"/>
</dbReference>
<dbReference type="Pfam" id="PF02786">
    <property type="entry name" value="CPSase_L_D2"/>
    <property type="match status" value="1"/>
</dbReference>
<dbReference type="PROSITE" id="PS50979">
    <property type="entry name" value="BC"/>
    <property type="match status" value="1"/>
</dbReference>
<evidence type="ECO:0000259" key="10">
    <source>
        <dbReference type="PROSITE" id="PS50975"/>
    </source>
</evidence>
<evidence type="ECO:0000256" key="8">
    <source>
        <dbReference type="SAM" id="MobiDB-lite"/>
    </source>
</evidence>
<dbReference type="Proteomes" id="UP000654947">
    <property type="component" value="Unassembled WGS sequence"/>
</dbReference>
<evidence type="ECO:0000256" key="7">
    <source>
        <dbReference type="PROSITE-ProRule" id="PRU00409"/>
    </source>
</evidence>
<dbReference type="PROSITE" id="PS00188">
    <property type="entry name" value="BIOTIN"/>
    <property type="match status" value="1"/>
</dbReference>
<dbReference type="InterPro" id="IPR011761">
    <property type="entry name" value="ATP-grasp"/>
</dbReference>
<evidence type="ECO:0000256" key="3">
    <source>
        <dbReference type="ARBA" id="ARBA00022598"/>
    </source>
</evidence>
<dbReference type="InterPro" id="IPR001882">
    <property type="entry name" value="Biotin_BS"/>
</dbReference>
<organism evidence="12 13">
    <name type="scientific">Nocardiopsis kunsanensis</name>
    <dbReference type="NCBI Taxonomy" id="141693"/>
    <lineage>
        <taxon>Bacteria</taxon>
        <taxon>Bacillati</taxon>
        <taxon>Actinomycetota</taxon>
        <taxon>Actinomycetes</taxon>
        <taxon>Streptosporangiales</taxon>
        <taxon>Nocardiopsidaceae</taxon>
        <taxon>Nocardiopsis</taxon>
    </lineage>
</organism>
<dbReference type="InterPro" id="IPR005482">
    <property type="entry name" value="Biotin_COase_C"/>
</dbReference>
<dbReference type="PROSITE" id="PS00867">
    <property type="entry name" value="CPSASE_2"/>
    <property type="match status" value="1"/>
</dbReference>
<name>A0A919CIW0_9ACTN</name>
<feature type="domain" description="Lipoyl-binding" evidence="9">
    <location>
        <begin position="594"/>
        <end position="670"/>
    </location>
</feature>
<dbReference type="InterPro" id="IPR005481">
    <property type="entry name" value="BC-like_N"/>
</dbReference>
<evidence type="ECO:0000256" key="6">
    <source>
        <dbReference type="ARBA" id="ARBA00023267"/>
    </source>
</evidence>
<keyword evidence="5 7" id="KW-0067">ATP-binding</keyword>
<dbReference type="GO" id="GO:0005524">
    <property type="term" value="F:ATP binding"/>
    <property type="evidence" value="ECO:0007669"/>
    <property type="project" value="UniProtKB-UniRule"/>
</dbReference>
<dbReference type="PROSITE" id="PS50968">
    <property type="entry name" value="BIOTINYL_LIPOYL"/>
    <property type="match status" value="1"/>
</dbReference>
<dbReference type="InterPro" id="IPR016185">
    <property type="entry name" value="PreATP-grasp_dom_sf"/>
</dbReference>
<dbReference type="SUPFAM" id="SSF52440">
    <property type="entry name" value="PreATP-grasp domain"/>
    <property type="match status" value="1"/>
</dbReference>
<dbReference type="Gene3D" id="3.30.470.20">
    <property type="entry name" value="ATP-grasp fold, B domain"/>
    <property type="match status" value="1"/>
</dbReference>